<dbReference type="PROSITE" id="PS50240">
    <property type="entry name" value="TRYPSIN_DOM"/>
    <property type="match status" value="1"/>
</dbReference>
<dbReference type="PANTHER" id="PTHR24252">
    <property type="entry name" value="ACROSIN-RELATED"/>
    <property type="match status" value="1"/>
</dbReference>
<dbReference type="InterPro" id="IPR043504">
    <property type="entry name" value="Peptidase_S1_PA_chymotrypsin"/>
</dbReference>
<name>A0A6J1WFH8_GALME</name>
<feature type="disulfide bond" evidence="2">
    <location>
        <begin position="115"/>
        <end position="133"/>
    </location>
</feature>
<dbReference type="InterPro" id="IPR009003">
    <property type="entry name" value="Peptidase_S1_PA"/>
</dbReference>
<feature type="transmembrane region" description="Helical" evidence="5">
    <location>
        <begin position="12"/>
        <end position="35"/>
    </location>
</feature>
<dbReference type="InterPro" id="IPR001254">
    <property type="entry name" value="Trypsin_dom"/>
</dbReference>
<dbReference type="InterPro" id="IPR023415">
    <property type="entry name" value="LDLR_class-A_CS"/>
</dbReference>
<organism evidence="8 9">
    <name type="scientific">Galleria mellonella</name>
    <name type="common">Greater wax moth</name>
    <dbReference type="NCBI Taxonomy" id="7137"/>
    <lineage>
        <taxon>Eukaryota</taxon>
        <taxon>Metazoa</taxon>
        <taxon>Ecdysozoa</taxon>
        <taxon>Arthropoda</taxon>
        <taxon>Hexapoda</taxon>
        <taxon>Insecta</taxon>
        <taxon>Pterygota</taxon>
        <taxon>Neoptera</taxon>
        <taxon>Endopterygota</taxon>
        <taxon>Lepidoptera</taxon>
        <taxon>Glossata</taxon>
        <taxon>Ditrysia</taxon>
        <taxon>Pyraloidea</taxon>
        <taxon>Pyralidae</taxon>
        <taxon>Galleriinae</taxon>
        <taxon>Galleria</taxon>
    </lineage>
</organism>
<evidence type="ECO:0000256" key="3">
    <source>
        <dbReference type="PROSITE-ProRule" id="PRU00302"/>
    </source>
</evidence>
<evidence type="ECO:0000259" key="7">
    <source>
        <dbReference type="PROSITE" id="PS50923"/>
    </source>
</evidence>
<dbReference type="Proteomes" id="UP001652740">
    <property type="component" value="Unplaced"/>
</dbReference>
<keyword evidence="3" id="KW-0768">Sushi</keyword>
<sequence>MFVFKSDSIDLALYELNVGLRLIMFLLLFLFIYVISPITSSVVADRDNKCSGNEFTCRDGACIDLSSLCDGRQNCDDGSDEAVCDGRTSDLNFAWNTVSSRARRQATCQKNQWQCRDGTCIGFDGKCDGVVDCPDGSDETHPLCRSSRCQSNWFRCTYGACVDGSAPCNGIKECADNSDELLPRCRNNTDVVAGQFKCENGEMISSASLCDGVTDCSDGSDETVRACAGNTCYSYLFQCAYGACVDQGSDCNGKQECADGSDESPELCNKSGVDVKPLPSDNNNNNSNNTPRPSTPQVGNCILPEYPENGQWVAPNERFASPGKSYKQIYLQYSCNIGYQLQGAVDVTCIDGQFIQEIPKCVRLCHLNRHASIDYYCYSANGVDGRRPCNDYEPQGTIARPQCKVNYYYYYGGDPQPMTCSAGGWSDYPICSPECGRVTPQGDTLIINGQKAKKGELPWHAGIYKKTTTPYMQICGGSIVRPDVILSAAHCFWDDDTGKQPARNYAVGVGKLYRAWNDKGDKNPQKADVKSIEIPETFQGITSSYAQDIAVVKLSLSFTYEPHIAPVCLDFDESFDNREITRKGAKGKVAGWGLIAEDGNPSPTLQVVELPIIPYGDCNVLAPEDFRRYLTYDKICAGYIDKGTAVCHGDSGGGLVLPALERSIERYYLRGVVSTSPRSEDHSCNSRTLSTFTRILSHASFIKRFI</sequence>
<dbReference type="PROSITE" id="PS01209">
    <property type="entry name" value="LDLRA_1"/>
    <property type="match status" value="4"/>
</dbReference>
<evidence type="ECO:0000313" key="9">
    <source>
        <dbReference type="RefSeq" id="XP_026749327.2"/>
    </source>
</evidence>
<evidence type="ECO:0000313" key="8">
    <source>
        <dbReference type="Proteomes" id="UP001652740"/>
    </source>
</evidence>
<comment type="caution">
    <text evidence="3">Lacks conserved residue(s) required for the propagation of feature annotation.</text>
</comment>
<dbReference type="CDD" id="cd00190">
    <property type="entry name" value="Tryp_SPc"/>
    <property type="match status" value="1"/>
</dbReference>
<dbReference type="PROSITE" id="PS50068">
    <property type="entry name" value="LDLRA_2"/>
    <property type="match status" value="5"/>
</dbReference>
<dbReference type="PRINTS" id="PR00261">
    <property type="entry name" value="LDLRECEPTOR"/>
</dbReference>
<feature type="disulfide bond" evidence="2">
    <location>
        <begin position="149"/>
        <end position="161"/>
    </location>
</feature>
<dbReference type="Pfam" id="PF00089">
    <property type="entry name" value="Trypsin"/>
    <property type="match status" value="1"/>
</dbReference>
<feature type="domain" description="Peptidase S1" evidence="6">
    <location>
        <begin position="446"/>
        <end position="706"/>
    </location>
</feature>
<feature type="disulfide bond" evidence="2">
    <location>
        <begin position="232"/>
        <end position="244"/>
    </location>
</feature>
<dbReference type="Pfam" id="PF00057">
    <property type="entry name" value="Ldl_recept_a"/>
    <property type="match status" value="5"/>
</dbReference>
<accession>A0A6J1WFH8</accession>
<evidence type="ECO:0000259" key="6">
    <source>
        <dbReference type="PROSITE" id="PS50240"/>
    </source>
</evidence>
<evidence type="ECO:0000256" key="4">
    <source>
        <dbReference type="SAM" id="MobiDB-lite"/>
    </source>
</evidence>
<feature type="disulfide bond" evidence="2">
    <location>
        <begin position="57"/>
        <end position="75"/>
    </location>
</feature>
<dbReference type="InParanoid" id="A0A6J1WFH8"/>
<dbReference type="PROSITE" id="PS00134">
    <property type="entry name" value="TRYPSIN_HIS"/>
    <property type="match status" value="1"/>
</dbReference>
<keyword evidence="5" id="KW-0472">Membrane</keyword>
<dbReference type="SMART" id="SM00192">
    <property type="entry name" value="LDLa"/>
    <property type="match status" value="5"/>
</dbReference>
<feature type="disulfide bond" evidence="2">
    <location>
        <begin position="69"/>
        <end position="84"/>
    </location>
</feature>
<dbReference type="GO" id="GO:0006508">
    <property type="term" value="P:proteolysis"/>
    <property type="evidence" value="ECO:0007669"/>
    <property type="project" value="InterPro"/>
</dbReference>
<keyword evidence="5" id="KW-0812">Transmembrane</keyword>
<dbReference type="SUPFAM" id="SSF57424">
    <property type="entry name" value="LDL receptor-like module"/>
    <property type="match status" value="5"/>
</dbReference>
<dbReference type="SUPFAM" id="SSF57535">
    <property type="entry name" value="Complement control module/SCR domain"/>
    <property type="match status" value="1"/>
</dbReference>
<dbReference type="SMART" id="SM00032">
    <property type="entry name" value="CCP"/>
    <property type="match status" value="2"/>
</dbReference>
<dbReference type="FunCoup" id="A0A6J1WFH8">
    <property type="interactions" value="54"/>
</dbReference>
<dbReference type="RefSeq" id="XP_026749327.2">
    <property type="nucleotide sequence ID" value="XM_026893526.3"/>
</dbReference>
<feature type="domain" description="Sushi" evidence="7">
    <location>
        <begin position="299"/>
        <end position="363"/>
    </location>
</feature>
<dbReference type="InterPro" id="IPR036055">
    <property type="entry name" value="LDL_receptor-like_sf"/>
</dbReference>
<feature type="disulfide bond" evidence="2">
    <location>
        <begin position="198"/>
        <end position="216"/>
    </location>
</feature>
<protein>
    <submittedName>
        <fullName evidence="9">Modular serine protease-like</fullName>
    </submittedName>
</protein>
<dbReference type="KEGG" id="gmw:113510109"/>
<dbReference type="PANTHER" id="PTHR24252:SF7">
    <property type="entry name" value="HYALIN"/>
    <property type="match status" value="1"/>
</dbReference>
<dbReference type="Gene3D" id="2.40.10.10">
    <property type="entry name" value="Trypsin-like serine proteases"/>
    <property type="match status" value="1"/>
</dbReference>
<dbReference type="SUPFAM" id="SSF50494">
    <property type="entry name" value="Trypsin-like serine proteases"/>
    <property type="match status" value="1"/>
</dbReference>
<evidence type="ECO:0000256" key="2">
    <source>
        <dbReference type="PROSITE-ProRule" id="PRU00124"/>
    </source>
</evidence>
<gene>
    <name evidence="9" type="primary">LOC113510109</name>
</gene>
<dbReference type="Gene3D" id="4.10.400.10">
    <property type="entry name" value="Low-density Lipoprotein Receptor"/>
    <property type="match status" value="5"/>
</dbReference>
<dbReference type="SMART" id="SM00020">
    <property type="entry name" value="Tryp_SPc"/>
    <property type="match status" value="1"/>
</dbReference>
<evidence type="ECO:0000256" key="5">
    <source>
        <dbReference type="SAM" id="Phobius"/>
    </source>
</evidence>
<dbReference type="GO" id="GO:0004252">
    <property type="term" value="F:serine-type endopeptidase activity"/>
    <property type="evidence" value="ECO:0007669"/>
    <property type="project" value="InterPro"/>
</dbReference>
<feature type="region of interest" description="Disordered" evidence="4">
    <location>
        <begin position="272"/>
        <end position="299"/>
    </location>
</feature>
<dbReference type="GeneID" id="113510109"/>
<dbReference type="PROSITE" id="PS50923">
    <property type="entry name" value="SUSHI"/>
    <property type="match status" value="1"/>
</dbReference>
<dbReference type="InterPro" id="IPR035976">
    <property type="entry name" value="Sushi/SCR/CCP_sf"/>
</dbReference>
<proteinExistence type="predicted"/>
<keyword evidence="8" id="KW-1185">Reference proteome</keyword>
<dbReference type="Gene3D" id="2.10.70.10">
    <property type="entry name" value="Complement Module, domain 1"/>
    <property type="match status" value="1"/>
</dbReference>
<keyword evidence="5" id="KW-1133">Transmembrane helix</keyword>
<feature type="disulfide bond" evidence="2">
    <location>
        <begin position="50"/>
        <end position="62"/>
    </location>
</feature>
<reference evidence="9" key="1">
    <citation type="submission" date="2025-08" db="UniProtKB">
        <authorList>
            <consortium name="RefSeq"/>
        </authorList>
    </citation>
    <scope>IDENTIFICATION</scope>
    <source>
        <tissue evidence="9">Whole larvae</tissue>
    </source>
</reference>
<dbReference type="AlphaFoldDB" id="A0A6J1WFH8"/>
<dbReference type="InterPro" id="IPR002172">
    <property type="entry name" value="LDrepeatLR_classA_rpt"/>
</dbReference>
<feature type="disulfide bond" evidence="2">
    <location>
        <begin position="156"/>
        <end position="174"/>
    </location>
</feature>
<dbReference type="CDD" id="cd00033">
    <property type="entry name" value="CCP"/>
    <property type="match status" value="1"/>
</dbReference>
<dbReference type="CDD" id="cd00112">
    <property type="entry name" value="LDLa"/>
    <property type="match status" value="5"/>
</dbReference>
<evidence type="ECO:0000256" key="1">
    <source>
        <dbReference type="ARBA" id="ARBA00023157"/>
    </source>
</evidence>
<dbReference type="InterPro" id="IPR000436">
    <property type="entry name" value="Sushi_SCR_CCP_dom"/>
</dbReference>
<feature type="disulfide bond" evidence="2">
    <location>
        <begin position="108"/>
        <end position="120"/>
    </location>
</feature>
<keyword evidence="1 2" id="KW-1015">Disulfide bond</keyword>
<dbReference type="InterPro" id="IPR018114">
    <property type="entry name" value="TRYPSIN_HIS"/>
</dbReference>
<feature type="disulfide bond" evidence="2">
    <location>
        <begin position="239"/>
        <end position="257"/>
    </location>
</feature>